<sequence length="202" mass="23581">MGSRIMHYCITSRLAKLLNMESAHIHIGGIAPDVQEDIHATKDQSHFVTVKPSGKKRIDYKMFLHKYKNSLKEPFSVGYFSHLVADYLWYDLITVKYFKALPDEGRKAAVQKGYADFRKLNGMLITYYGIEKPDTTIKVDTEIEEVNLLYLPILLKQFEEDFDNHNDPMKEGLEIYEFKDIIAYIEHCVDQIYELIQESSCR</sequence>
<evidence type="ECO:0000313" key="2">
    <source>
        <dbReference type="Proteomes" id="UP000247476"/>
    </source>
</evidence>
<evidence type="ECO:0008006" key="3">
    <source>
        <dbReference type="Google" id="ProtNLM"/>
    </source>
</evidence>
<proteinExistence type="predicted"/>
<dbReference type="EMBL" id="QJVJ01000005">
    <property type="protein sequence ID" value="PYI54302.1"/>
    <property type="molecule type" value="Genomic_DNA"/>
</dbReference>
<dbReference type="RefSeq" id="WP_146250205.1">
    <property type="nucleotide sequence ID" value="NZ_QJVJ01000005.1"/>
</dbReference>
<reference evidence="1 2" key="1">
    <citation type="submission" date="2018-05" db="EMBL/GenBank/DDBJ databases">
        <title>Paenibacillus flagellatus sp. nov., isolated from selenium mineral soil.</title>
        <authorList>
            <person name="Dai X."/>
        </authorList>
    </citation>
    <scope>NUCLEOTIDE SEQUENCE [LARGE SCALE GENOMIC DNA]</scope>
    <source>
        <strain evidence="1 2">DXL2</strain>
    </source>
</reference>
<organism evidence="1 2">
    <name type="scientific">Paenibacillus flagellatus</name>
    <dbReference type="NCBI Taxonomy" id="2211139"/>
    <lineage>
        <taxon>Bacteria</taxon>
        <taxon>Bacillati</taxon>
        <taxon>Bacillota</taxon>
        <taxon>Bacilli</taxon>
        <taxon>Bacillales</taxon>
        <taxon>Paenibacillaceae</taxon>
        <taxon>Paenibacillus</taxon>
    </lineage>
</organism>
<comment type="caution">
    <text evidence="1">The sequence shown here is derived from an EMBL/GenBank/DDBJ whole genome shotgun (WGS) entry which is preliminary data.</text>
</comment>
<dbReference type="Proteomes" id="UP000247476">
    <property type="component" value="Unassembled WGS sequence"/>
</dbReference>
<gene>
    <name evidence="1" type="ORF">DLM86_12555</name>
</gene>
<keyword evidence="2" id="KW-1185">Reference proteome</keyword>
<evidence type="ECO:0000313" key="1">
    <source>
        <dbReference type="EMBL" id="PYI54302.1"/>
    </source>
</evidence>
<protein>
    <recommendedName>
        <fullName evidence="3">Phospholipase C/D domain-containing protein</fullName>
    </recommendedName>
</protein>
<dbReference type="AlphaFoldDB" id="A0A2V5K687"/>
<dbReference type="OrthoDB" id="9810012at2"/>
<accession>A0A2V5K687</accession>
<name>A0A2V5K687_9BACL</name>